<dbReference type="WBParaSite" id="L893_g19022.t1">
    <property type="protein sequence ID" value="L893_g19022.t1"/>
    <property type="gene ID" value="L893_g19022"/>
</dbReference>
<dbReference type="GO" id="GO:0008757">
    <property type="term" value="F:S-adenosylmethionine-dependent methyltransferase activity"/>
    <property type="evidence" value="ECO:0007669"/>
    <property type="project" value="InterPro"/>
</dbReference>
<feature type="domain" description="Methyltransferase type 11" evidence="4">
    <location>
        <begin position="85"/>
        <end position="192"/>
    </location>
</feature>
<evidence type="ECO:0000259" key="4">
    <source>
        <dbReference type="Pfam" id="PF08241"/>
    </source>
</evidence>
<keyword evidence="2" id="KW-0489">Methyltransferase</keyword>
<evidence type="ECO:0000256" key="3">
    <source>
        <dbReference type="ARBA" id="ARBA00022679"/>
    </source>
</evidence>
<organism evidence="5 6">
    <name type="scientific">Steinernema glaseri</name>
    <dbReference type="NCBI Taxonomy" id="37863"/>
    <lineage>
        <taxon>Eukaryota</taxon>
        <taxon>Metazoa</taxon>
        <taxon>Ecdysozoa</taxon>
        <taxon>Nematoda</taxon>
        <taxon>Chromadorea</taxon>
        <taxon>Rhabditida</taxon>
        <taxon>Tylenchina</taxon>
        <taxon>Panagrolaimomorpha</taxon>
        <taxon>Strongyloidoidea</taxon>
        <taxon>Steinernematidae</taxon>
        <taxon>Steinernema</taxon>
    </lineage>
</organism>
<reference evidence="6" key="1">
    <citation type="submission" date="2016-11" db="UniProtKB">
        <authorList>
            <consortium name="WormBaseParasite"/>
        </authorList>
    </citation>
    <scope>IDENTIFICATION</scope>
</reference>
<accession>A0A1I7YR99</accession>
<name>A0A1I7YR99_9BILA</name>
<evidence type="ECO:0000256" key="2">
    <source>
        <dbReference type="ARBA" id="ARBA00022603"/>
    </source>
</evidence>
<dbReference type="AlphaFoldDB" id="A0A1I7YR99"/>
<dbReference type="Proteomes" id="UP000095287">
    <property type="component" value="Unplaced"/>
</dbReference>
<dbReference type="PANTHER" id="PTHR12176">
    <property type="entry name" value="SAM-DEPENDENT METHYLTRANSFERASE SUPERFAMILY PROTEIN"/>
    <property type="match status" value="1"/>
</dbReference>
<sequence>MNTVRIRVLCQFIAYREDFLLGSMEVASSGYLPSGYGSMEAKLQYREKSYWDKRFSSEVHFEWLADWEKFRHLILPHLRKMDRILHIGCGNSSLSQDIVNCGFPDVTNVDFSEVLIENGRRTQPHMKWLCNDMRTLDSVASGSMDVVIEKASIESLLVAERSQWNPSKQAIDDVDAILGAVQRVLKPGGLFISISFTQPHFRIPAILRRSGWSCTVETFGDFFHYYCYCMRMGAEPDMELLGRFAAVLGDNNNNESENEVTMPEDDSDEWMQRIACDDY</sequence>
<proteinExistence type="inferred from homology"/>
<dbReference type="CDD" id="cd02440">
    <property type="entry name" value="AdoMet_MTases"/>
    <property type="match status" value="1"/>
</dbReference>
<keyword evidence="5" id="KW-1185">Reference proteome</keyword>
<keyword evidence="3" id="KW-0808">Transferase</keyword>
<dbReference type="PANTHER" id="PTHR12176:SF80">
    <property type="entry name" value="EEF1A LYSINE METHYLTRANSFERASE 4"/>
    <property type="match status" value="1"/>
</dbReference>
<dbReference type="InterPro" id="IPR013216">
    <property type="entry name" value="Methyltransf_11"/>
</dbReference>
<protein>
    <submittedName>
        <fullName evidence="6">Methyltransf_11 domain-containing protein</fullName>
    </submittedName>
</protein>
<evidence type="ECO:0000256" key="1">
    <source>
        <dbReference type="ARBA" id="ARBA00008361"/>
    </source>
</evidence>
<dbReference type="GO" id="GO:0032259">
    <property type="term" value="P:methylation"/>
    <property type="evidence" value="ECO:0007669"/>
    <property type="project" value="UniProtKB-KW"/>
</dbReference>
<dbReference type="Pfam" id="PF08241">
    <property type="entry name" value="Methyltransf_11"/>
    <property type="match status" value="1"/>
</dbReference>
<comment type="similarity">
    <text evidence="1">Belongs to the methyltransferase superfamily.</text>
</comment>
<dbReference type="SUPFAM" id="SSF53335">
    <property type="entry name" value="S-adenosyl-L-methionine-dependent methyltransferases"/>
    <property type="match status" value="1"/>
</dbReference>
<dbReference type="InterPro" id="IPR029063">
    <property type="entry name" value="SAM-dependent_MTases_sf"/>
</dbReference>
<evidence type="ECO:0000313" key="6">
    <source>
        <dbReference type="WBParaSite" id="L893_g19022.t1"/>
    </source>
</evidence>
<dbReference type="InterPro" id="IPR051419">
    <property type="entry name" value="Lys/N-term_MeTrsfase_sf"/>
</dbReference>
<evidence type="ECO:0000313" key="5">
    <source>
        <dbReference type="Proteomes" id="UP000095287"/>
    </source>
</evidence>
<dbReference type="Gene3D" id="3.40.50.150">
    <property type="entry name" value="Vaccinia Virus protein VP39"/>
    <property type="match status" value="1"/>
</dbReference>